<gene>
    <name evidence="2" type="ORF">H1X69_23070</name>
</gene>
<evidence type="ECO:0000313" key="3">
    <source>
        <dbReference type="Proteomes" id="UP000587608"/>
    </source>
</evidence>
<comment type="caution">
    <text evidence="2">The sequence shown here is derived from an EMBL/GenBank/DDBJ whole genome shotgun (WGS) entry which is preliminary data.</text>
</comment>
<dbReference type="EMBL" id="JACERG010000017">
    <property type="protein sequence ID" value="MBA5224262.1"/>
    <property type="molecule type" value="Genomic_DNA"/>
</dbReference>
<protein>
    <submittedName>
        <fullName evidence="2">Uncharacterized protein</fullName>
    </submittedName>
</protein>
<feature type="region of interest" description="Disordered" evidence="1">
    <location>
        <begin position="1"/>
        <end position="24"/>
    </location>
</feature>
<dbReference type="Proteomes" id="UP000587608">
    <property type="component" value="Unassembled WGS sequence"/>
</dbReference>
<organism evidence="2 3">
    <name type="scientific">Streptomyces griseoaurantiacus</name>
    <dbReference type="NCBI Taxonomy" id="68213"/>
    <lineage>
        <taxon>Bacteria</taxon>
        <taxon>Bacillati</taxon>
        <taxon>Actinomycetota</taxon>
        <taxon>Actinomycetes</taxon>
        <taxon>Kitasatosporales</taxon>
        <taxon>Streptomycetaceae</taxon>
        <taxon>Streptomyces</taxon>
        <taxon>Streptomyces aurantiacus group</taxon>
    </lineage>
</organism>
<proteinExistence type="predicted"/>
<sequence length="62" mass="6797">MGIVTTGQGFEVGPESLDQRGRQPQQPLLVRLRGVEHEGAVRFGEVLVNQQQAAGQVDVYCF</sequence>
<reference evidence="2 3" key="1">
    <citation type="submission" date="2020-07" db="EMBL/GenBank/DDBJ databases">
        <title>Differential regulation of undecylprodigiosin biosynthesis in the yeast-scavenging Streptomyces strain MBK6.</title>
        <authorList>
            <person name="Baral B."/>
            <person name="Siitonen V."/>
            <person name="Laughlin M."/>
            <person name="Yamada K."/>
            <person name="Ilomaeki M."/>
            <person name="Metsae-Ketelae M."/>
            <person name="Niemi J."/>
        </authorList>
    </citation>
    <scope>NUCLEOTIDE SEQUENCE [LARGE SCALE GENOMIC DNA]</scope>
    <source>
        <strain evidence="2 3">MBK6</strain>
    </source>
</reference>
<evidence type="ECO:0000256" key="1">
    <source>
        <dbReference type="SAM" id="MobiDB-lite"/>
    </source>
</evidence>
<name>A0A7W2DWP7_9ACTN</name>
<evidence type="ECO:0000313" key="2">
    <source>
        <dbReference type="EMBL" id="MBA5224262.1"/>
    </source>
</evidence>
<accession>A0A7W2DWP7</accession>
<dbReference type="AlphaFoldDB" id="A0A7W2DWP7"/>
<dbReference type="RefSeq" id="WP_040895912.1">
    <property type="nucleotide sequence ID" value="NZ_CP108324.1"/>
</dbReference>